<evidence type="ECO:0000313" key="2">
    <source>
        <dbReference type="EMBL" id="KAF7429823.1"/>
    </source>
</evidence>
<dbReference type="Proteomes" id="UP000600918">
    <property type="component" value="Unassembled WGS sequence"/>
</dbReference>
<keyword evidence="3" id="KW-1185">Reference proteome</keyword>
<evidence type="ECO:0000313" key="3">
    <source>
        <dbReference type="Proteomes" id="UP000600918"/>
    </source>
</evidence>
<reference evidence="2" key="1">
    <citation type="journal article" date="2020" name="G3 (Bethesda)">
        <title>High-Quality Assemblies for Three Invasive Social Wasps from the &lt;i&gt;Vespula&lt;/i&gt; Genus.</title>
        <authorList>
            <person name="Harrop T.W.R."/>
            <person name="Guhlin J."/>
            <person name="McLaughlin G.M."/>
            <person name="Permina E."/>
            <person name="Stockwell P."/>
            <person name="Gilligan J."/>
            <person name="Le Lec M.F."/>
            <person name="Gruber M.A.M."/>
            <person name="Quinn O."/>
            <person name="Lovegrove M."/>
            <person name="Duncan E.J."/>
            <person name="Remnant E.J."/>
            <person name="Van Eeckhoven J."/>
            <person name="Graham B."/>
            <person name="Knapp R.A."/>
            <person name="Langford K.W."/>
            <person name="Kronenberg Z."/>
            <person name="Press M.O."/>
            <person name="Eacker S.M."/>
            <person name="Wilson-Rankin E.E."/>
            <person name="Purcell J."/>
            <person name="Lester P.J."/>
            <person name="Dearden P.K."/>
        </authorList>
    </citation>
    <scope>NUCLEOTIDE SEQUENCE</scope>
    <source>
        <strain evidence="2">Volc-1</strain>
    </source>
</reference>
<feature type="region of interest" description="Disordered" evidence="1">
    <location>
        <begin position="37"/>
        <end position="91"/>
    </location>
</feature>
<gene>
    <name evidence="2" type="ORF">H0235_006221</name>
</gene>
<accession>A0A834UCF5</accession>
<organism evidence="2 3">
    <name type="scientific">Vespula pensylvanica</name>
    <name type="common">Western yellow jacket</name>
    <name type="synonym">Wasp</name>
    <dbReference type="NCBI Taxonomy" id="30213"/>
    <lineage>
        <taxon>Eukaryota</taxon>
        <taxon>Metazoa</taxon>
        <taxon>Ecdysozoa</taxon>
        <taxon>Arthropoda</taxon>
        <taxon>Hexapoda</taxon>
        <taxon>Insecta</taxon>
        <taxon>Pterygota</taxon>
        <taxon>Neoptera</taxon>
        <taxon>Endopterygota</taxon>
        <taxon>Hymenoptera</taxon>
        <taxon>Apocrita</taxon>
        <taxon>Aculeata</taxon>
        <taxon>Vespoidea</taxon>
        <taxon>Vespidae</taxon>
        <taxon>Vespinae</taxon>
        <taxon>Vespula</taxon>
    </lineage>
</organism>
<feature type="compositionally biased region" description="Basic and acidic residues" evidence="1">
    <location>
        <begin position="82"/>
        <end position="91"/>
    </location>
</feature>
<proteinExistence type="predicted"/>
<evidence type="ECO:0000256" key="1">
    <source>
        <dbReference type="SAM" id="MobiDB-lite"/>
    </source>
</evidence>
<dbReference type="AlphaFoldDB" id="A0A834UCF5"/>
<name>A0A834UCF5_VESPE</name>
<protein>
    <submittedName>
        <fullName evidence="2">Uncharacterized protein</fullName>
    </submittedName>
</protein>
<comment type="caution">
    <text evidence="2">The sequence shown here is derived from an EMBL/GenBank/DDBJ whole genome shotgun (WGS) entry which is preliminary data.</text>
</comment>
<sequence length="91" mass="8626">MALREIHNVTLKGALEHTTIVVESKTRGKATKSWTALNYIPGRGGSGSGGGSSGDGGGAGGGGNGGGGGGGDGGEEGVGEGDSGKGKKDKR</sequence>
<feature type="compositionally biased region" description="Gly residues" evidence="1">
    <location>
        <begin position="42"/>
        <end position="72"/>
    </location>
</feature>
<dbReference type="EMBL" id="JACSDY010000004">
    <property type="protein sequence ID" value="KAF7429823.1"/>
    <property type="molecule type" value="Genomic_DNA"/>
</dbReference>